<feature type="region of interest" description="Disordered" evidence="1">
    <location>
        <begin position="1"/>
        <end position="117"/>
    </location>
</feature>
<evidence type="ECO:0000313" key="2">
    <source>
        <dbReference type="EMBL" id="GMF26850.1"/>
    </source>
</evidence>
<comment type="caution">
    <text evidence="2">The sequence shown here is derived from an EMBL/GenBank/DDBJ whole genome shotgun (WGS) entry which is preliminary data.</text>
</comment>
<dbReference type="Proteomes" id="UP001165121">
    <property type="component" value="Unassembled WGS sequence"/>
</dbReference>
<accession>A0A9W6U1F1</accession>
<protein>
    <submittedName>
        <fullName evidence="2">Unnamed protein product</fullName>
    </submittedName>
</protein>
<organism evidence="2 3">
    <name type="scientific">Phytophthora fragariaefolia</name>
    <dbReference type="NCBI Taxonomy" id="1490495"/>
    <lineage>
        <taxon>Eukaryota</taxon>
        <taxon>Sar</taxon>
        <taxon>Stramenopiles</taxon>
        <taxon>Oomycota</taxon>
        <taxon>Peronosporomycetes</taxon>
        <taxon>Peronosporales</taxon>
        <taxon>Peronosporaceae</taxon>
        <taxon>Phytophthora</taxon>
    </lineage>
</organism>
<name>A0A9W6U1F1_9STRA</name>
<dbReference type="AlphaFoldDB" id="A0A9W6U1F1"/>
<feature type="compositionally biased region" description="Basic and acidic residues" evidence="1">
    <location>
        <begin position="96"/>
        <end position="114"/>
    </location>
</feature>
<sequence length="342" mass="38184">MECQPSRRLSQHAYDDDESDNGREAYSDSEGESDHDYIDAGLADEKRRGKNAREDPTRPQQNSTRTQWSSARPQGSSTVQWDSSNQPADTISRANRFTDRRDNYGRRGDSRERPQYGPCAACGSQGRSVHFCRKRCKFCQQVHDVGRCELFQRYERLANFVTDNVDKSKLPDDLPGPLHTEQFKLGGPPTLNGLNEAGLPQSAEPVAEANYIFAYVGKAGRPERVWTYGNDGSKMDGIGGELDYSKEESRAMISNAGATRLRNGAMGMAKTMKLLPGERLGWWTAQKFDRRVRMRAPVMGAVKDQRTKILLDTGANISAINATVARKLRMKRQASGDVQIGV</sequence>
<dbReference type="EMBL" id="BSXT01000418">
    <property type="protein sequence ID" value="GMF26850.1"/>
    <property type="molecule type" value="Genomic_DNA"/>
</dbReference>
<evidence type="ECO:0000313" key="3">
    <source>
        <dbReference type="Proteomes" id="UP001165121"/>
    </source>
</evidence>
<evidence type="ECO:0000256" key="1">
    <source>
        <dbReference type="SAM" id="MobiDB-lite"/>
    </source>
</evidence>
<dbReference type="OrthoDB" id="143630at2759"/>
<feature type="compositionally biased region" description="Polar residues" evidence="1">
    <location>
        <begin position="58"/>
        <end position="95"/>
    </location>
</feature>
<gene>
    <name evidence="2" type="ORF">Pfra01_000517000</name>
</gene>
<feature type="compositionally biased region" description="Basic and acidic residues" evidence="1">
    <location>
        <begin position="20"/>
        <end position="57"/>
    </location>
</feature>
<keyword evidence="3" id="KW-1185">Reference proteome</keyword>
<reference evidence="2" key="1">
    <citation type="submission" date="2023-04" db="EMBL/GenBank/DDBJ databases">
        <title>Phytophthora fragariaefolia NBRC 109709.</title>
        <authorList>
            <person name="Ichikawa N."/>
            <person name="Sato H."/>
            <person name="Tonouchi N."/>
        </authorList>
    </citation>
    <scope>NUCLEOTIDE SEQUENCE</scope>
    <source>
        <strain evidence="2">NBRC 109709</strain>
    </source>
</reference>
<proteinExistence type="predicted"/>